<feature type="region of interest" description="Disordered" evidence="2">
    <location>
        <begin position="838"/>
        <end position="918"/>
    </location>
</feature>
<feature type="compositionally biased region" description="Pro residues" evidence="2">
    <location>
        <begin position="955"/>
        <end position="966"/>
    </location>
</feature>
<feature type="compositionally biased region" description="Pro residues" evidence="2">
    <location>
        <begin position="1025"/>
        <end position="1041"/>
    </location>
</feature>
<feature type="compositionally biased region" description="Pro residues" evidence="2">
    <location>
        <begin position="994"/>
        <end position="1006"/>
    </location>
</feature>
<dbReference type="Proteomes" id="UP001642540">
    <property type="component" value="Unassembled WGS sequence"/>
</dbReference>
<feature type="region of interest" description="Disordered" evidence="2">
    <location>
        <begin position="1094"/>
        <end position="1161"/>
    </location>
</feature>
<sequence length="1596" mass="170160">MADGGQRLLDVIDDPNALESFLGGLTADSELLPSAETVDNVVASLARSLEETEYEVDSPNETLFDTLDSSSNHLTDISRSYVPSDFDHVVQNDAFTNNLDGFSNGNNVIRGNLPPHHEQQTPIGTSGCDQFVGSSNITINSVISASSVNSVKTVTSNNIKQLSVSNCDPSKSTSNFVQAGQIQLTQNSVSSASNNINFVFSSQDNLQHKHNVTVSASQNQLNQVTSLSSVSVEGQIQQNVPSNSTNNLISVVGSGNENGVVGSLTDSSRSFQVVTNQQSGQLKAQNLPPNSSQNTSANIQVTSGSSSVSNAPVSNDATAGSATSNLSLSNSVSASSVIGSTANTTSIQQQYIASTSTQHSTSVNHLVSGQTVSIPSMTVSAPQLIASTQGGLVAASTGQNILQQIQSAGGSQSYIAMEQPTTAFITGHNTFGTANVALVATGGTPTYAVLPTTQQFLTNAIIPQSHTIQTLTKTANGAYFQTTGTPQLVATSTVNALQNVNTSVTTSTSSMTTPPVTSVSSSTESSGGSGSQQSSLPATSTSTSSTSVSDGVVTQIIQQSQQQLSNVGGNTGTVSISPQQSFAIGNAAGIGQVIVSQGGSLSTMSAPQQAQLAGTIVVNQYGQPMLLPTASTAQAGALQLILRQQPTQQQVLTIQTPTGAAAQATNAAGKPIVRYVSQVPQVAQTSGYGLQQIQTPNGPAWVAVRYPQQSQASQYSQIQTESIVNPSTAIQSQISNAQPQLQIQTQQQQQVQIQLQQQQNQVIQQSQQQQQIQLQTHMQTQQQVSIQGATQLQMQAQQQMSLQSQTQQQIQISNQQGQLTNAQQIQQQQQQQNIQVQNSQSISQTTPMDTQNFNNSSQQHQYMNQQQQPLRTQSNQTQTQPQQMRDTEQQQISVPDSSSEPPPPKKAKTKSKSSKKKVTLDLEQLLKQSGIMDEDLQDDLSFDFGFGSMDTQPNGFPPSPQIPPAQIPVINTTETPKKSSSKKSKSNAKKSPATPQPQPPPAPVTLPSPSAKTPKKRSPAKKKNAPPPTPPPPLPPPPPIVTPSKSKSSKKKSGNINEIQKSETKTASSKKTVPPKKISSLDTLLATIDAVAAAAGASQQAPPISYSPSPPLPPTPSRKPTPSPKAKGSRSKASKAQAPPVPTPPKLEPPPPPISITSSIPPPVSTYSQPYVSTAPSIPVSQSLFHNSNSSGIPAVSAAPTHTSSTATTQSINAATSSPQVSAPNLTNGSTSVTTSNSGVTRVVQTIQLTPQNQQLLRNIQTQIQKLCALPKRSDTEQSALQKLVVLQQQVIATGIPVPNPAHLTNENTHGKGSFGSATSVPVSVSAPSTSSVSVPFSQHHVPSSSSYMPSTYSARSMVDDKKAEEQRLANQKAEEEKRARWKKEEFEMLLQRDQQYVVKPDYEVPFTSQKDAVERLMKYHIYRDRNDMNFEEFDAEFGNNAGILLEKFSVMLSKYRNLLLKESMKEVGCPERVMLERMFVSEEKVRLEQDRMLVAHGDYLDLPPPPDSWVPKIKEMVEKEMIEYEHQDPVVSQQVQSAIDSIIGCESNDTSSYLLEESDKIEYDAFGVPINSSGYAGLTSASSADIDEAVRSILT</sequence>
<dbReference type="EMBL" id="CAXLJM020000007">
    <property type="protein sequence ID" value="CAL8074610.1"/>
    <property type="molecule type" value="Genomic_DNA"/>
</dbReference>
<feature type="compositionally biased region" description="Polar residues" evidence="2">
    <location>
        <begin position="273"/>
        <end position="297"/>
    </location>
</feature>
<evidence type="ECO:0000256" key="2">
    <source>
        <dbReference type="SAM" id="MobiDB-lite"/>
    </source>
</evidence>
<feature type="compositionally biased region" description="Low complexity" evidence="2">
    <location>
        <begin position="1195"/>
        <end position="1211"/>
    </location>
</feature>
<feature type="region of interest" description="Disordered" evidence="2">
    <location>
        <begin position="503"/>
        <end position="547"/>
    </location>
</feature>
<feature type="compositionally biased region" description="Low complexity" evidence="2">
    <location>
        <begin position="1227"/>
        <end position="1236"/>
    </location>
</feature>
<feature type="compositionally biased region" description="Pro residues" evidence="2">
    <location>
        <begin position="1108"/>
        <end position="1123"/>
    </location>
</feature>
<organism evidence="4 5">
    <name type="scientific">Orchesella dallaii</name>
    <dbReference type="NCBI Taxonomy" id="48710"/>
    <lineage>
        <taxon>Eukaryota</taxon>
        <taxon>Metazoa</taxon>
        <taxon>Ecdysozoa</taxon>
        <taxon>Arthropoda</taxon>
        <taxon>Hexapoda</taxon>
        <taxon>Collembola</taxon>
        <taxon>Entomobryomorpha</taxon>
        <taxon>Entomobryoidea</taxon>
        <taxon>Orchesellidae</taxon>
        <taxon>Orchesellinae</taxon>
        <taxon>Orchesella</taxon>
    </lineage>
</organism>
<feature type="compositionally biased region" description="Basic residues" evidence="2">
    <location>
        <begin position="1013"/>
        <end position="1024"/>
    </location>
</feature>
<protein>
    <recommendedName>
        <fullName evidence="3">GLTSCR protein conserved domain-containing protein</fullName>
    </recommendedName>
</protein>
<evidence type="ECO:0000256" key="1">
    <source>
        <dbReference type="SAM" id="Coils"/>
    </source>
</evidence>
<feature type="compositionally biased region" description="Low complexity" evidence="2">
    <location>
        <begin position="1343"/>
        <end position="1357"/>
    </location>
</feature>
<feature type="compositionally biased region" description="Low complexity" evidence="2">
    <location>
        <begin position="298"/>
        <end position="325"/>
    </location>
</feature>
<feature type="compositionally biased region" description="Low complexity" evidence="2">
    <location>
        <begin position="858"/>
        <end position="883"/>
    </location>
</feature>
<reference evidence="4 5" key="1">
    <citation type="submission" date="2024-08" db="EMBL/GenBank/DDBJ databases">
        <authorList>
            <person name="Cucini C."/>
            <person name="Frati F."/>
        </authorList>
    </citation>
    <scope>NUCLEOTIDE SEQUENCE [LARGE SCALE GENOMIC DNA]</scope>
</reference>
<name>A0ABP1PRJ4_9HEXA</name>
<accession>A0ABP1PRJ4</accession>
<dbReference type="Pfam" id="PF15249">
    <property type="entry name" value="GLTSCR1"/>
    <property type="match status" value="1"/>
</dbReference>
<evidence type="ECO:0000259" key="3">
    <source>
        <dbReference type="Pfam" id="PF15249"/>
    </source>
</evidence>
<feature type="compositionally biased region" description="Polar residues" evidence="2">
    <location>
        <begin position="1212"/>
        <end position="1226"/>
    </location>
</feature>
<feature type="coiled-coil region" evidence="1">
    <location>
        <begin position="741"/>
        <end position="775"/>
    </location>
</feature>
<feature type="region of interest" description="Disordered" evidence="2">
    <location>
        <begin position="940"/>
        <end position="1078"/>
    </location>
</feature>
<feature type="region of interest" description="Disordered" evidence="2">
    <location>
        <begin position="273"/>
        <end position="325"/>
    </location>
</feature>
<evidence type="ECO:0000313" key="4">
    <source>
        <dbReference type="EMBL" id="CAL8074610.1"/>
    </source>
</evidence>
<feature type="compositionally biased region" description="Pro residues" evidence="2">
    <location>
        <begin position="1139"/>
        <end position="1161"/>
    </location>
</feature>
<feature type="region of interest" description="Disordered" evidence="2">
    <location>
        <begin position="1332"/>
        <end position="1373"/>
    </location>
</feature>
<feature type="region of interest" description="Disordered" evidence="2">
    <location>
        <begin position="1195"/>
        <end position="1236"/>
    </location>
</feature>
<feature type="domain" description="GLTSCR protein conserved" evidence="3">
    <location>
        <begin position="1394"/>
        <end position="1492"/>
    </location>
</feature>
<keyword evidence="5" id="KW-1185">Reference proteome</keyword>
<gene>
    <name evidence="4" type="ORF">ODALV1_LOCUS2941</name>
</gene>
<dbReference type="InterPro" id="IPR015671">
    <property type="entry name" value="GSCR1_dom"/>
</dbReference>
<feature type="compositionally biased region" description="Low complexity" evidence="2">
    <location>
        <begin position="1094"/>
        <end position="1107"/>
    </location>
</feature>
<feature type="compositionally biased region" description="Polar residues" evidence="2">
    <location>
        <begin position="845"/>
        <end position="857"/>
    </location>
</feature>
<proteinExistence type="predicted"/>
<comment type="caution">
    <text evidence="4">The sequence shown here is derived from an EMBL/GenBank/DDBJ whole genome shotgun (WGS) entry which is preliminary data.</text>
</comment>
<feature type="compositionally biased region" description="Basic residues" evidence="2">
    <location>
        <begin position="905"/>
        <end position="917"/>
    </location>
</feature>
<feature type="compositionally biased region" description="Basic residues" evidence="2">
    <location>
        <begin position="979"/>
        <end position="988"/>
    </location>
</feature>
<evidence type="ECO:0000313" key="5">
    <source>
        <dbReference type="Proteomes" id="UP001642540"/>
    </source>
</evidence>
<keyword evidence="1" id="KW-0175">Coiled coil</keyword>
<feature type="compositionally biased region" description="Basic and acidic residues" evidence="2">
    <location>
        <begin position="1358"/>
        <end position="1373"/>
    </location>
</feature>